<dbReference type="Proteomes" id="UP000271974">
    <property type="component" value="Unassembled WGS sequence"/>
</dbReference>
<dbReference type="STRING" id="188477.A0A433TZF3"/>
<organism evidence="2 3">
    <name type="scientific">Elysia chlorotica</name>
    <name type="common">Eastern emerald elysia</name>
    <name type="synonym">Sea slug</name>
    <dbReference type="NCBI Taxonomy" id="188477"/>
    <lineage>
        <taxon>Eukaryota</taxon>
        <taxon>Metazoa</taxon>
        <taxon>Spiralia</taxon>
        <taxon>Lophotrochozoa</taxon>
        <taxon>Mollusca</taxon>
        <taxon>Gastropoda</taxon>
        <taxon>Heterobranchia</taxon>
        <taxon>Euthyneura</taxon>
        <taxon>Panpulmonata</taxon>
        <taxon>Sacoglossa</taxon>
        <taxon>Placobranchoidea</taxon>
        <taxon>Plakobranchidae</taxon>
        <taxon>Elysia</taxon>
    </lineage>
</organism>
<gene>
    <name evidence="2" type="ORF">EGW08_005277</name>
</gene>
<comment type="caution">
    <text evidence="2">The sequence shown here is derived from an EMBL/GenBank/DDBJ whole genome shotgun (WGS) entry which is preliminary data.</text>
</comment>
<comment type="similarity">
    <text evidence="1">Belongs to the calycin superfamily. Fatty-acid binding protein (FABP) family.</text>
</comment>
<dbReference type="InterPro" id="IPR031259">
    <property type="entry name" value="ILBP"/>
</dbReference>
<sequence>MIEQLVGITFKTDSHEGLEEYMEAQKVNFLLRKVAKNLTIYETLTQEGDEFTYSFESTFKNHKFTFKLGEPFVDKGPDGRDMKTTFTAEGDKLVAVLENIKPNDVPARIERVVRPDGSLQVTLTSIPTNTVCKRRYVVHRKK</sequence>
<dbReference type="GO" id="GO:0008289">
    <property type="term" value="F:lipid binding"/>
    <property type="evidence" value="ECO:0007669"/>
    <property type="project" value="UniProtKB-KW"/>
</dbReference>
<dbReference type="OrthoDB" id="412780at2759"/>
<evidence type="ECO:0000256" key="1">
    <source>
        <dbReference type="ARBA" id="ARBA00008390"/>
    </source>
</evidence>
<name>A0A433TZF3_ELYCH</name>
<dbReference type="CDD" id="cd00742">
    <property type="entry name" value="FABP"/>
    <property type="match status" value="1"/>
</dbReference>
<dbReference type="PANTHER" id="PTHR11955">
    <property type="entry name" value="FATTY ACID BINDING PROTEIN"/>
    <property type="match status" value="1"/>
</dbReference>
<evidence type="ECO:0000313" key="3">
    <source>
        <dbReference type="Proteomes" id="UP000271974"/>
    </source>
</evidence>
<protein>
    <submittedName>
        <fullName evidence="2">Uncharacterized protein</fullName>
    </submittedName>
</protein>
<proteinExistence type="inferred from homology"/>
<dbReference type="Gene3D" id="2.40.128.20">
    <property type="match status" value="1"/>
</dbReference>
<dbReference type="SUPFAM" id="SSF50814">
    <property type="entry name" value="Lipocalins"/>
    <property type="match status" value="1"/>
</dbReference>
<reference evidence="2 3" key="1">
    <citation type="submission" date="2019-01" db="EMBL/GenBank/DDBJ databases">
        <title>A draft genome assembly of the solar-powered sea slug Elysia chlorotica.</title>
        <authorList>
            <person name="Cai H."/>
            <person name="Li Q."/>
            <person name="Fang X."/>
            <person name="Li J."/>
            <person name="Curtis N.E."/>
            <person name="Altenburger A."/>
            <person name="Shibata T."/>
            <person name="Feng M."/>
            <person name="Maeda T."/>
            <person name="Schwartz J.A."/>
            <person name="Shigenobu S."/>
            <person name="Lundholm N."/>
            <person name="Nishiyama T."/>
            <person name="Yang H."/>
            <person name="Hasebe M."/>
            <person name="Li S."/>
            <person name="Pierce S.K."/>
            <person name="Wang J."/>
        </authorList>
    </citation>
    <scope>NUCLEOTIDE SEQUENCE [LARGE SCALE GENOMIC DNA]</scope>
    <source>
        <strain evidence="2">EC2010</strain>
        <tissue evidence="2">Whole organism of an adult</tissue>
    </source>
</reference>
<dbReference type="InterPro" id="IPR012674">
    <property type="entry name" value="Calycin"/>
</dbReference>
<accession>A0A433TZF3</accession>
<dbReference type="AlphaFoldDB" id="A0A433TZF3"/>
<evidence type="ECO:0000313" key="2">
    <source>
        <dbReference type="EMBL" id="RUS86952.1"/>
    </source>
</evidence>
<keyword evidence="3" id="KW-1185">Reference proteome</keyword>
<dbReference type="EMBL" id="RQTK01000123">
    <property type="protein sequence ID" value="RUS86952.1"/>
    <property type="molecule type" value="Genomic_DNA"/>
</dbReference>